<reference evidence="1 2" key="1">
    <citation type="submission" date="2017-03" db="EMBL/GenBank/DDBJ databases">
        <title>Complete genome sequence of Candidatus 'Thiodictyon syntrophicum' sp. nov. strain Cad16T, a photolithoautotroph purple sulfur bacterium isolated from an alpine meromictic lake.</title>
        <authorList>
            <person name="Luedin S.M."/>
            <person name="Pothier J.F."/>
            <person name="Danza F."/>
            <person name="Storelli N."/>
            <person name="Wittwer M."/>
            <person name="Tonolla M."/>
        </authorList>
    </citation>
    <scope>NUCLEOTIDE SEQUENCE [LARGE SCALE GENOMIC DNA]</scope>
    <source>
        <strain evidence="1 2">Cad16T</strain>
    </source>
</reference>
<keyword evidence="2" id="KW-1185">Reference proteome</keyword>
<dbReference type="InterPro" id="IPR043519">
    <property type="entry name" value="NT_sf"/>
</dbReference>
<gene>
    <name evidence="1" type="ORF">THSYN_10605</name>
</gene>
<name>A0A2K8U739_9GAMM</name>
<sequence>MPIGKNGKPNWLQRLFGAKPLQAPGPAADGSADDYTRPATWEDVQTTVRLLNRARVRYVLVGGYALAANGYVRMTVDIDIAVAPDPENSARWIAALAELPDGASKTLSGESDPFEGDYLHAIRLNDEFTVDIMPSVAGISFAELERHIAWLDLDGEAVPVLDLAGLLKTKQGVRPKDQADARILREALRRLEGNP</sequence>
<evidence type="ECO:0000313" key="2">
    <source>
        <dbReference type="Proteomes" id="UP000232638"/>
    </source>
</evidence>
<dbReference type="SUPFAM" id="SSF81301">
    <property type="entry name" value="Nucleotidyltransferase"/>
    <property type="match status" value="1"/>
</dbReference>
<dbReference type="Proteomes" id="UP000232638">
    <property type="component" value="Chromosome"/>
</dbReference>
<dbReference type="RefSeq" id="WP_216644725.1">
    <property type="nucleotide sequence ID" value="NZ_CP020370.1"/>
</dbReference>
<dbReference type="Gene3D" id="3.30.460.40">
    <property type="match status" value="1"/>
</dbReference>
<proteinExistence type="predicted"/>
<dbReference type="AlphaFoldDB" id="A0A2K8U739"/>
<organism evidence="1 2">
    <name type="scientific">Candidatus Thiodictyon syntrophicum</name>
    <dbReference type="NCBI Taxonomy" id="1166950"/>
    <lineage>
        <taxon>Bacteria</taxon>
        <taxon>Pseudomonadati</taxon>
        <taxon>Pseudomonadota</taxon>
        <taxon>Gammaproteobacteria</taxon>
        <taxon>Chromatiales</taxon>
        <taxon>Chromatiaceae</taxon>
        <taxon>Thiodictyon</taxon>
    </lineage>
</organism>
<evidence type="ECO:0000313" key="1">
    <source>
        <dbReference type="EMBL" id="AUB81357.1"/>
    </source>
</evidence>
<protein>
    <submittedName>
        <fullName evidence="1">Uncharacterized protein</fullName>
    </submittedName>
</protein>
<dbReference type="KEGG" id="tsy:THSYN_10605"/>
<accession>A0A2K8U739</accession>
<dbReference type="EMBL" id="CP020370">
    <property type="protein sequence ID" value="AUB81357.1"/>
    <property type="molecule type" value="Genomic_DNA"/>
</dbReference>